<reference evidence="6 7" key="1">
    <citation type="submission" date="2021-05" db="EMBL/GenBank/DDBJ databases">
        <title>Isolation, identification, and the growth promoting effects of Pantoea dispersa strain YSD J2 from the aboveground leaves of Cyperus esculentus L.Var. Sativus.</title>
        <authorList>
            <person name="Wang S."/>
            <person name="Tang X.M."/>
            <person name="Huang Y.N."/>
        </authorList>
    </citation>
    <scope>NUCLEOTIDE SEQUENCE [LARGE SCALE GENOMIC DNA]</scope>
    <source>
        <strain evidence="7">YSD YN2</strain>
    </source>
</reference>
<evidence type="ECO:0000259" key="5">
    <source>
        <dbReference type="PROSITE" id="PS50977"/>
    </source>
</evidence>
<dbReference type="PRINTS" id="PR00455">
    <property type="entry name" value="HTHTETR"/>
</dbReference>
<accession>A0ABY6J9I4</accession>
<evidence type="ECO:0000313" key="6">
    <source>
        <dbReference type="EMBL" id="UYU30507.1"/>
    </source>
</evidence>
<sequence>MDKRQDILNAAERLFYANGFHATSTDVLCREAGVSTRTFYRYFPSRDHLTEAVMDARQQRFFADLLPPDSPQAIPHLFAVLAHWMQAQGAEGCFFLKVWGEYAQQDARLSAHALDFRYGLRRYLSACIPVAAARDAVWMLFEGAITAGLILGPHAAHQAAATAALVLRHSGEDHEK</sequence>
<dbReference type="InterPro" id="IPR009057">
    <property type="entry name" value="Homeodomain-like_sf"/>
</dbReference>
<dbReference type="Gene3D" id="1.10.357.10">
    <property type="entry name" value="Tetracycline Repressor, domain 2"/>
    <property type="match status" value="1"/>
</dbReference>
<protein>
    <submittedName>
        <fullName evidence="6">TetR/AcrR family transcriptional regulator</fullName>
    </submittedName>
</protein>
<keyword evidence="1" id="KW-0805">Transcription regulation</keyword>
<feature type="domain" description="HTH tetR-type" evidence="5">
    <location>
        <begin position="1"/>
        <end position="61"/>
    </location>
</feature>
<dbReference type="Proteomes" id="UP001156318">
    <property type="component" value="Chromosome"/>
</dbReference>
<organism evidence="6 7">
    <name type="scientific">Siccibacter colletis</name>
    <dbReference type="NCBI Taxonomy" id="1505757"/>
    <lineage>
        <taxon>Bacteria</taxon>
        <taxon>Pseudomonadati</taxon>
        <taxon>Pseudomonadota</taxon>
        <taxon>Gammaproteobacteria</taxon>
        <taxon>Enterobacterales</taxon>
        <taxon>Enterobacteriaceae</taxon>
        <taxon>Siccibacter</taxon>
    </lineage>
</organism>
<gene>
    <name evidence="6" type="ORF">KFZ77_11445</name>
</gene>
<dbReference type="PROSITE" id="PS50977">
    <property type="entry name" value="HTH_TETR_2"/>
    <property type="match status" value="1"/>
</dbReference>
<dbReference type="RefSeq" id="WP_264384252.1">
    <property type="nucleotide sequence ID" value="NZ_CP074352.1"/>
</dbReference>
<name>A0ABY6J9I4_9ENTR</name>
<dbReference type="PANTHER" id="PTHR30055">
    <property type="entry name" value="HTH-TYPE TRANSCRIPTIONAL REGULATOR RUTR"/>
    <property type="match status" value="1"/>
</dbReference>
<dbReference type="SUPFAM" id="SSF48498">
    <property type="entry name" value="Tetracyclin repressor-like, C-terminal domain"/>
    <property type="match status" value="1"/>
</dbReference>
<keyword evidence="2 4" id="KW-0238">DNA-binding</keyword>
<dbReference type="Pfam" id="PF00440">
    <property type="entry name" value="TetR_N"/>
    <property type="match status" value="1"/>
</dbReference>
<proteinExistence type="predicted"/>
<evidence type="ECO:0000313" key="7">
    <source>
        <dbReference type="Proteomes" id="UP001156318"/>
    </source>
</evidence>
<dbReference type="InterPro" id="IPR001647">
    <property type="entry name" value="HTH_TetR"/>
</dbReference>
<keyword evidence="3" id="KW-0804">Transcription</keyword>
<dbReference type="InterPro" id="IPR036271">
    <property type="entry name" value="Tet_transcr_reg_TetR-rel_C_sf"/>
</dbReference>
<dbReference type="SUPFAM" id="SSF46689">
    <property type="entry name" value="Homeodomain-like"/>
    <property type="match status" value="1"/>
</dbReference>
<evidence type="ECO:0000256" key="2">
    <source>
        <dbReference type="ARBA" id="ARBA00023125"/>
    </source>
</evidence>
<evidence type="ECO:0000256" key="1">
    <source>
        <dbReference type="ARBA" id="ARBA00023015"/>
    </source>
</evidence>
<evidence type="ECO:0000256" key="3">
    <source>
        <dbReference type="ARBA" id="ARBA00023163"/>
    </source>
</evidence>
<evidence type="ECO:0000256" key="4">
    <source>
        <dbReference type="PROSITE-ProRule" id="PRU00335"/>
    </source>
</evidence>
<dbReference type="EMBL" id="CP074352">
    <property type="protein sequence ID" value="UYU30507.1"/>
    <property type="molecule type" value="Genomic_DNA"/>
</dbReference>
<dbReference type="InterPro" id="IPR050109">
    <property type="entry name" value="HTH-type_TetR-like_transc_reg"/>
</dbReference>
<dbReference type="PANTHER" id="PTHR30055:SF234">
    <property type="entry name" value="HTH-TYPE TRANSCRIPTIONAL REGULATOR BETI"/>
    <property type="match status" value="1"/>
</dbReference>
<feature type="DNA-binding region" description="H-T-H motif" evidence="4">
    <location>
        <begin position="24"/>
        <end position="43"/>
    </location>
</feature>
<keyword evidence="7" id="KW-1185">Reference proteome</keyword>